<feature type="compositionally biased region" description="Basic and acidic residues" evidence="9">
    <location>
        <begin position="417"/>
        <end position="426"/>
    </location>
</feature>
<dbReference type="InterPro" id="IPR039853">
    <property type="entry name" value="Pinin"/>
</dbReference>
<evidence type="ECO:0000313" key="11">
    <source>
        <dbReference type="EMBL" id="KAK8398925.1"/>
    </source>
</evidence>
<keyword evidence="5" id="KW-0804">Transcription</keyword>
<dbReference type="GO" id="GO:0008380">
    <property type="term" value="P:RNA splicing"/>
    <property type="evidence" value="ECO:0007669"/>
    <property type="project" value="UniProtKB-KW"/>
</dbReference>
<dbReference type="GO" id="GO:0006397">
    <property type="term" value="P:mRNA processing"/>
    <property type="evidence" value="ECO:0007669"/>
    <property type="project" value="UniProtKB-KW"/>
</dbReference>
<evidence type="ECO:0000256" key="4">
    <source>
        <dbReference type="ARBA" id="ARBA00023015"/>
    </source>
</evidence>
<feature type="compositionally biased region" description="Basic residues" evidence="9">
    <location>
        <begin position="735"/>
        <end position="746"/>
    </location>
</feature>
<feature type="region of interest" description="Disordered" evidence="9">
    <location>
        <begin position="363"/>
        <end position="382"/>
    </location>
</feature>
<comment type="similarity">
    <text evidence="2">Belongs to the pinin family.</text>
</comment>
<feature type="compositionally biased region" description="Low complexity" evidence="9">
    <location>
        <begin position="757"/>
        <end position="774"/>
    </location>
</feature>
<feature type="compositionally biased region" description="Low complexity" evidence="9">
    <location>
        <begin position="587"/>
        <end position="603"/>
    </location>
</feature>
<feature type="compositionally biased region" description="Low complexity" evidence="9">
    <location>
        <begin position="1"/>
        <end position="18"/>
    </location>
</feature>
<keyword evidence="7" id="KW-0539">Nucleus</keyword>
<feature type="region of interest" description="Disordered" evidence="9">
    <location>
        <begin position="1"/>
        <end position="31"/>
    </location>
</feature>
<feature type="compositionally biased region" description="Basic and acidic residues" evidence="9">
    <location>
        <begin position="847"/>
        <end position="949"/>
    </location>
</feature>
<reference evidence="11 12" key="1">
    <citation type="submission" date="2023-03" db="EMBL/GenBank/DDBJ databases">
        <title>High-quality genome of Scylla paramamosain provides insights in environmental adaptation.</title>
        <authorList>
            <person name="Zhang L."/>
        </authorList>
    </citation>
    <scope>NUCLEOTIDE SEQUENCE [LARGE SCALE GENOMIC DNA]</scope>
    <source>
        <strain evidence="11">LZ_2023a</strain>
        <tissue evidence="11">Muscle</tissue>
    </source>
</reference>
<dbReference type="PANTHER" id="PTHR12707">
    <property type="entry name" value="PINN"/>
    <property type="match status" value="1"/>
</dbReference>
<sequence>MLGRSSGSRASTTGRNGTEWNGAARSKMAGVSGVSLVNTIQSEIERARQDLKGVDENLRRLTGRDFNDPNQRPDLRRVRLASGSRDDEPPAKRRPPGGVFARLGAVVLDQQHPEPRGDLRNELRGDHRGIDRGDPHTELRSEKPRGRRVQEVMDTEDKLPKPSLASSVARPVPDSKSRSEAAAELTKDRASRDRNRRMFGALLGTLKRFKNDEAKQKDKEEQRAAIERKLEEKGRAEKEELRRERLELFNQRKERQAQIRRLTIKMARVKEHEVWEAHQMKLAKFIRTESSPAIFWVPRLHNARTTGLVRTTHDKITGELEQDRLRMKEELDEILGSRGEDREGADLVEEEEETFVHRGLRSQVAKQGEGGGNDPLDNCPDLLDYEAEEGELVYDEADLSGKDDNDDTERMVVQVDGRGEGGRKVEIVASQPGEEEGEEGKSGGGLGNDSEKENEGRRKDRDRNREERHRERDSRKNRDKGREKDRNKDKEGESHKGKDRPSGKEKERVTARDSHKEVRKEGTKSKDSSEAHENESDLSATIVHIKIEKEDDTGITETTPVLKIIKEEKPDKAPASGKKTENSEVTVPAGGASPVAVAADGSATSTADIELPPPAAAVDPAQSPANSSKQPSISPTGAASQEHSVSPIPMNPSPPAKTVSEGDRDNAGESKSLQKDKDANIDLGIGDQTNPEPPSEKQQNLSSDTTVPDKQTSGMKDVGTKVPARAKLQKDDKRKSKRDKLKKKTDKRVVPGTKKNSGSSDESSSGSSESSSDSSESDSSDSDSSSSSSSDSGSSSDSESDSSFSSSSHSDSDSDREKRKRKRARRSRSDDSSSDSETEGKGKRRVKTFEKSKQLREDGKISKSKGREELHSDDDKAKKEVGKRDKFREGRKGKEREESRKSKETDKGRERDLELRKEKEVAKRGGSREKRDRNREQRKERSRSREDRRGGRKDRR</sequence>
<feature type="compositionally biased region" description="Low complexity" evidence="9">
    <location>
        <begin position="782"/>
        <end position="809"/>
    </location>
</feature>
<proteinExistence type="inferred from homology"/>
<keyword evidence="6" id="KW-0508">mRNA splicing</keyword>
<dbReference type="GO" id="GO:0071013">
    <property type="term" value="C:catalytic step 2 spliceosome"/>
    <property type="evidence" value="ECO:0007669"/>
    <property type="project" value="TreeGrafter"/>
</dbReference>
<comment type="caution">
    <text evidence="11">The sequence shown here is derived from an EMBL/GenBank/DDBJ whole genome shotgun (WGS) entry which is preliminary data.</text>
</comment>
<protein>
    <recommendedName>
        <fullName evidence="10">Pinin/SDK/MemA protein domain-containing protein</fullName>
    </recommendedName>
</protein>
<dbReference type="Pfam" id="PF04696">
    <property type="entry name" value="Pinin_SDK_memA"/>
    <property type="match status" value="1"/>
</dbReference>
<feature type="compositionally biased region" description="Basic and acidic residues" evidence="9">
    <location>
        <begin position="111"/>
        <end position="160"/>
    </location>
</feature>
<feature type="compositionally biased region" description="Basic and acidic residues" evidence="9">
    <location>
        <begin position="173"/>
        <end position="193"/>
    </location>
</feature>
<feature type="region of interest" description="Disordered" evidence="9">
    <location>
        <begin position="396"/>
        <end position="545"/>
    </location>
</feature>
<dbReference type="Proteomes" id="UP001487740">
    <property type="component" value="Unassembled WGS sequence"/>
</dbReference>
<evidence type="ECO:0000256" key="5">
    <source>
        <dbReference type="ARBA" id="ARBA00023163"/>
    </source>
</evidence>
<dbReference type="AlphaFoldDB" id="A0AAW0UJB9"/>
<feature type="compositionally biased region" description="Polar residues" evidence="9">
    <location>
        <begin position="696"/>
        <end position="714"/>
    </location>
</feature>
<feature type="compositionally biased region" description="Basic and acidic residues" evidence="9">
    <location>
        <begin position="47"/>
        <end position="77"/>
    </location>
</feature>
<evidence type="ECO:0000259" key="10">
    <source>
        <dbReference type="Pfam" id="PF04696"/>
    </source>
</evidence>
<evidence type="ECO:0000313" key="12">
    <source>
        <dbReference type="Proteomes" id="UP001487740"/>
    </source>
</evidence>
<keyword evidence="8" id="KW-0175">Coiled coil</keyword>
<keyword evidence="3" id="KW-0507">mRNA processing</keyword>
<feature type="compositionally biased region" description="Basic and acidic residues" evidence="9">
    <location>
        <begin position="449"/>
        <end position="535"/>
    </location>
</feature>
<dbReference type="EMBL" id="JARAKH010000012">
    <property type="protein sequence ID" value="KAK8398925.1"/>
    <property type="molecule type" value="Genomic_DNA"/>
</dbReference>
<feature type="region of interest" description="Disordered" evidence="9">
    <location>
        <begin position="558"/>
        <end position="956"/>
    </location>
</feature>
<dbReference type="PANTHER" id="PTHR12707:SF0">
    <property type="entry name" value="PININ"/>
    <property type="match status" value="1"/>
</dbReference>
<organism evidence="11 12">
    <name type="scientific">Scylla paramamosain</name>
    <name type="common">Mud crab</name>
    <dbReference type="NCBI Taxonomy" id="85552"/>
    <lineage>
        <taxon>Eukaryota</taxon>
        <taxon>Metazoa</taxon>
        <taxon>Ecdysozoa</taxon>
        <taxon>Arthropoda</taxon>
        <taxon>Crustacea</taxon>
        <taxon>Multicrustacea</taxon>
        <taxon>Malacostraca</taxon>
        <taxon>Eumalacostraca</taxon>
        <taxon>Eucarida</taxon>
        <taxon>Decapoda</taxon>
        <taxon>Pleocyemata</taxon>
        <taxon>Brachyura</taxon>
        <taxon>Eubrachyura</taxon>
        <taxon>Portunoidea</taxon>
        <taxon>Portunidae</taxon>
        <taxon>Portuninae</taxon>
        <taxon>Scylla</taxon>
    </lineage>
</organism>
<feature type="compositionally biased region" description="Basic and acidic residues" evidence="9">
    <location>
        <begin position="564"/>
        <end position="582"/>
    </location>
</feature>
<evidence type="ECO:0000256" key="7">
    <source>
        <dbReference type="ARBA" id="ARBA00023242"/>
    </source>
</evidence>
<feature type="coiled-coil region" evidence="8">
    <location>
        <begin position="209"/>
        <end position="258"/>
    </location>
</feature>
<evidence type="ECO:0000256" key="6">
    <source>
        <dbReference type="ARBA" id="ARBA00023187"/>
    </source>
</evidence>
<comment type="subcellular location">
    <subcellularLocation>
        <location evidence="1">Nucleus</location>
    </subcellularLocation>
</comment>
<feature type="compositionally biased region" description="Basic and acidic residues" evidence="9">
    <location>
        <begin position="660"/>
        <end position="680"/>
    </location>
</feature>
<evidence type="ECO:0000256" key="1">
    <source>
        <dbReference type="ARBA" id="ARBA00004123"/>
    </source>
</evidence>
<name>A0AAW0UJB9_SCYPA</name>
<feature type="domain" description="Pinin/SDK/MemA protein" evidence="10">
    <location>
        <begin position="191"/>
        <end position="310"/>
    </location>
</feature>
<evidence type="ECO:0000256" key="2">
    <source>
        <dbReference type="ARBA" id="ARBA00010386"/>
    </source>
</evidence>
<feature type="region of interest" description="Disordered" evidence="9">
    <location>
        <begin position="47"/>
        <end position="196"/>
    </location>
</feature>
<accession>A0AAW0UJB9</accession>
<evidence type="ECO:0000256" key="9">
    <source>
        <dbReference type="SAM" id="MobiDB-lite"/>
    </source>
</evidence>
<keyword evidence="4" id="KW-0805">Transcription regulation</keyword>
<evidence type="ECO:0000256" key="3">
    <source>
        <dbReference type="ARBA" id="ARBA00022664"/>
    </source>
</evidence>
<feature type="compositionally biased region" description="Polar residues" evidence="9">
    <location>
        <begin position="623"/>
        <end position="644"/>
    </location>
</feature>
<dbReference type="InterPro" id="IPR006786">
    <property type="entry name" value="Pinin_SDK_MemA"/>
</dbReference>
<evidence type="ECO:0000256" key="8">
    <source>
        <dbReference type="SAM" id="Coils"/>
    </source>
</evidence>
<gene>
    <name evidence="11" type="ORF">O3P69_004196</name>
</gene>
<keyword evidence="12" id="KW-1185">Reference proteome</keyword>